<dbReference type="Proteomes" id="UP000593892">
    <property type="component" value="Chromosome"/>
</dbReference>
<gene>
    <name evidence="2" type="ORF">IRI77_06210</name>
</gene>
<dbReference type="InterPro" id="IPR011990">
    <property type="entry name" value="TPR-like_helical_dom_sf"/>
</dbReference>
<dbReference type="SUPFAM" id="SSF48452">
    <property type="entry name" value="TPR-like"/>
    <property type="match status" value="1"/>
</dbReference>
<dbReference type="EMBL" id="CP063849">
    <property type="protein sequence ID" value="QOY89543.1"/>
    <property type="molecule type" value="Genomic_DNA"/>
</dbReference>
<accession>A0A7S7SM56</accession>
<dbReference type="KEGG" id="pfer:IRI77_06210"/>
<keyword evidence="1" id="KW-0732">Signal</keyword>
<sequence>MKTRIALLTTVMAAICGAQSATPELSLSANGRARTQLRSGQPLILELSVMHPQMVEPLEGEERQPVVLPALDESWAKAVRVALYNSTGEAVDVAFTLHTPPEQRLVLNPAEQAEAAWSLSPEQTAALPEGAYVVRATLDTSTIALGDEWNGTLEAGEVPVDLRAMPAEPTSSERAEHLRLLAEYAALRNALDEAIAHTEDWIRLQPENAQAHGMKAELLERAGRTGEAFQFYGQAIAISEAQQQAAEMHAREQHGVLNQRIADLMRRLVAPR</sequence>
<feature type="signal peptide" evidence="1">
    <location>
        <begin position="1"/>
        <end position="20"/>
    </location>
</feature>
<proteinExistence type="predicted"/>
<reference evidence="2 3" key="1">
    <citation type="submission" date="2020-10" db="EMBL/GenBank/DDBJ databases">
        <title>Complete genome sequence of Paludibaculum fermentans P105T, a facultatively anaerobic acidobacterium capable of dissimilatory Fe(III) reduction.</title>
        <authorList>
            <person name="Dedysh S.N."/>
            <person name="Beletsky A.V."/>
            <person name="Kulichevskaya I.S."/>
            <person name="Mardanov A.V."/>
            <person name="Ravin N.V."/>
        </authorList>
    </citation>
    <scope>NUCLEOTIDE SEQUENCE [LARGE SCALE GENOMIC DNA]</scope>
    <source>
        <strain evidence="2 3">P105</strain>
    </source>
</reference>
<organism evidence="2 3">
    <name type="scientific">Paludibaculum fermentans</name>
    <dbReference type="NCBI Taxonomy" id="1473598"/>
    <lineage>
        <taxon>Bacteria</taxon>
        <taxon>Pseudomonadati</taxon>
        <taxon>Acidobacteriota</taxon>
        <taxon>Terriglobia</taxon>
        <taxon>Bryobacterales</taxon>
        <taxon>Bryobacteraceae</taxon>
        <taxon>Paludibaculum</taxon>
    </lineage>
</organism>
<evidence type="ECO:0000313" key="2">
    <source>
        <dbReference type="EMBL" id="QOY89543.1"/>
    </source>
</evidence>
<protein>
    <recommendedName>
        <fullName evidence="4">Tetratricopeptide repeat protein</fullName>
    </recommendedName>
</protein>
<dbReference type="RefSeq" id="WP_194451205.1">
    <property type="nucleotide sequence ID" value="NZ_CP063849.1"/>
</dbReference>
<evidence type="ECO:0008006" key="4">
    <source>
        <dbReference type="Google" id="ProtNLM"/>
    </source>
</evidence>
<dbReference type="Gene3D" id="1.25.40.10">
    <property type="entry name" value="Tetratricopeptide repeat domain"/>
    <property type="match status" value="1"/>
</dbReference>
<keyword evidence="3" id="KW-1185">Reference proteome</keyword>
<feature type="chain" id="PRO_5032275523" description="Tetratricopeptide repeat protein" evidence="1">
    <location>
        <begin position="21"/>
        <end position="272"/>
    </location>
</feature>
<dbReference type="AlphaFoldDB" id="A0A7S7SM56"/>
<name>A0A7S7SM56_PALFE</name>
<evidence type="ECO:0000313" key="3">
    <source>
        <dbReference type="Proteomes" id="UP000593892"/>
    </source>
</evidence>
<evidence type="ECO:0000256" key="1">
    <source>
        <dbReference type="SAM" id="SignalP"/>
    </source>
</evidence>